<reference evidence="1 2" key="1">
    <citation type="submission" date="2024-01" db="EMBL/GenBank/DDBJ databases">
        <title>The genomes of 5 underutilized Papilionoideae crops provide insights into root nodulation and disease resistanc.</title>
        <authorList>
            <person name="Jiang F."/>
        </authorList>
    </citation>
    <scope>NUCLEOTIDE SEQUENCE [LARGE SCALE GENOMIC DNA]</scope>
    <source>
        <strain evidence="1">DUOXIRENSHENG_FW03</strain>
        <tissue evidence="1">Leaves</tissue>
    </source>
</reference>
<protein>
    <submittedName>
        <fullName evidence="1">Uncharacterized protein</fullName>
    </submittedName>
</protein>
<organism evidence="1 2">
    <name type="scientific">Psophocarpus tetragonolobus</name>
    <name type="common">Winged bean</name>
    <name type="synonym">Dolichos tetragonolobus</name>
    <dbReference type="NCBI Taxonomy" id="3891"/>
    <lineage>
        <taxon>Eukaryota</taxon>
        <taxon>Viridiplantae</taxon>
        <taxon>Streptophyta</taxon>
        <taxon>Embryophyta</taxon>
        <taxon>Tracheophyta</taxon>
        <taxon>Spermatophyta</taxon>
        <taxon>Magnoliopsida</taxon>
        <taxon>eudicotyledons</taxon>
        <taxon>Gunneridae</taxon>
        <taxon>Pentapetalae</taxon>
        <taxon>rosids</taxon>
        <taxon>fabids</taxon>
        <taxon>Fabales</taxon>
        <taxon>Fabaceae</taxon>
        <taxon>Papilionoideae</taxon>
        <taxon>50 kb inversion clade</taxon>
        <taxon>NPAAA clade</taxon>
        <taxon>indigoferoid/millettioid clade</taxon>
        <taxon>Phaseoleae</taxon>
        <taxon>Psophocarpus</taxon>
    </lineage>
</organism>
<evidence type="ECO:0000313" key="2">
    <source>
        <dbReference type="Proteomes" id="UP001386955"/>
    </source>
</evidence>
<dbReference type="Proteomes" id="UP001386955">
    <property type="component" value="Unassembled WGS sequence"/>
</dbReference>
<name>A0AAN9T1G9_PSOTE</name>
<keyword evidence="2" id="KW-1185">Reference proteome</keyword>
<evidence type="ECO:0000313" key="1">
    <source>
        <dbReference type="EMBL" id="KAK7404922.1"/>
    </source>
</evidence>
<gene>
    <name evidence="1" type="ORF">VNO78_05978</name>
</gene>
<proteinExistence type="predicted"/>
<accession>A0AAN9T1G9</accession>
<dbReference type="EMBL" id="JAYMYS010000002">
    <property type="protein sequence ID" value="KAK7404922.1"/>
    <property type="molecule type" value="Genomic_DNA"/>
</dbReference>
<dbReference type="AlphaFoldDB" id="A0AAN9T1G9"/>
<comment type="caution">
    <text evidence="1">The sequence shown here is derived from an EMBL/GenBank/DDBJ whole genome shotgun (WGS) entry which is preliminary data.</text>
</comment>
<sequence length="70" mass="8053">MSLLTTVDIILLLLVTESLIVRLRNIFSFLYFSLKNELRKWRPSPVKLQSQVVAEETPFVVNLSATLSLF</sequence>